<dbReference type="Proteomes" id="UP001595858">
    <property type="component" value="Unassembled WGS sequence"/>
</dbReference>
<name>A0ABV9SNQ3_9ACTN</name>
<evidence type="ECO:0000313" key="2">
    <source>
        <dbReference type="EMBL" id="MFC4867638.1"/>
    </source>
</evidence>
<gene>
    <name evidence="2" type="ORF">ACFPCZ_13455</name>
</gene>
<evidence type="ECO:0000313" key="3">
    <source>
        <dbReference type="Proteomes" id="UP001595858"/>
    </source>
</evidence>
<comment type="caution">
    <text evidence="2">The sequence shown here is derived from an EMBL/GenBank/DDBJ whole genome shotgun (WGS) entry which is preliminary data.</text>
</comment>
<dbReference type="Pfam" id="PF04149">
    <property type="entry name" value="DUF397"/>
    <property type="match status" value="2"/>
</dbReference>
<proteinExistence type="predicted"/>
<dbReference type="RefSeq" id="WP_344142100.1">
    <property type="nucleotide sequence ID" value="NZ_BAAAQI010000004.1"/>
</dbReference>
<protein>
    <submittedName>
        <fullName evidence="2">DUF397 domain-containing protein</fullName>
    </submittedName>
</protein>
<feature type="domain" description="DUF397" evidence="1">
    <location>
        <begin position="3"/>
        <end position="20"/>
    </location>
</feature>
<reference evidence="3" key="1">
    <citation type="journal article" date="2019" name="Int. J. Syst. Evol. Microbiol.">
        <title>The Global Catalogue of Microorganisms (GCM) 10K type strain sequencing project: providing services to taxonomists for standard genome sequencing and annotation.</title>
        <authorList>
            <consortium name="The Broad Institute Genomics Platform"/>
            <consortium name="The Broad Institute Genome Sequencing Center for Infectious Disease"/>
            <person name="Wu L."/>
            <person name="Ma J."/>
        </authorList>
    </citation>
    <scope>NUCLEOTIDE SEQUENCE [LARGE SCALE GENOMIC DNA]</scope>
    <source>
        <strain evidence="3">CGMCC 4.7304</strain>
    </source>
</reference>
<evidence type="ECO:0000259" key="1">
    <source>
        <dbReference type="Pfam" id="PF04149"/>
    </source>
</evidence>
<dbReference type="InterPro" id="IPR007278">
    <property type="entry name" value="DUF397"/>
</dbReference>
<organism evidence="2 3">
    <name type="scientific">Streptomonospora arabica</name>
    <dbReference type="NCBI Taxonomy" id="412417"/>
    <lineage>
        <taxon>Bacteria</taxon>
        <taxon>Bacillati</taxon>
        <taxon>Actinomycetota</taxon>
        <taxon>Actinomycetes</taxon>
        <taxon>Streptosporangiales</taxon>
        <taxon>Nocardiopsidaceae</taxon>
        <taxon>Streptomonospora</taxon>
    </lineage>
</organism>
<feature type="domain" description="DUF397" evidence="1">
    <location>
        <begin position="21"/>
        <end position="72"/>
    </location>
</feature>
<sequence length="76" mass="8257">MERWTKSSYSNGTGANCVEVAWRKSSYSTGGANCVEVATPTPSVLIRDTQHRPLGHLDFPASEWAAFLTAARTAEL</sequence>
<keyword evidence="3" id="KW-1185">Reference proteome</keyword>
<accession>A0ABV9SNQ3</accession>
<dbReference type="EMBL" id="JBHSIY010000010">
    <property type="protein sequence ID" value="MFC4867638.1"/>
    <property type="molecule type" value="Genomic_DNA"/>
</dbReference>